<gene>
    <name evidence="2" type="ORF">BN000_01211</name>
</gene>
<dbReference type="STRING" id="1499688.BN000_01211"/>
<protein>
    <submittedName>
        <fullName evidence="2">Uncharacterized protein</fullName>
    </submittedName>
</protein>
<keyword evidence="3" id="KW-1185">Reference proteome</keyword>
<proteinExistence type="predicted"/>
<sequence length="56" mass="6463">MNRSSFMIVIKLIVFILCISLIIMGKNEGSKINLAIMLIGLVGLLWLLYDYNRKYI</sequence>
<keyword evidence="1" id="KW-1133">Transmembrane helix</keyword>
<evidence type="ECO:0000256" key="1">
    <source>
        <dbReference type="SAM" id="Phobius"/>
    </source>
</evidence>
<keyword evidence="1" id="KW-0812">Transmembrane</keyword>
<reference evidence="3" key="1">
    <citation type="submission" date="2015-05" db="EMBL/GenBank/DDBJ databases">
        <authorList>
            <person name="Urmite Genomes"/>
        </authorList>
    </citation>
    <scope>NUCLEOTIDE SEQUENCE [LARGE SCALE GENOMIC DNA]</scope>
    <source>
        <strain evidence="3">LF1</strain>
    </source>
</reference>
<name>A0A0U1NTB6_9BACI</name>
<dbReference type="InterPro" id="IPR054198">
    <property type="entry name" value="DUF6903"/>
</dbReference>
<evidence type="ECO:0000313" key="3">
    <source>
        <dbReference type="Proteomes" id="UP000199087"/>
    </source>
</evidence>
<evidence type="ECO:0000313" key="2">
    <source>
        <dbReference type="EMBL" id="CRK81311.1"/>
    </source>
</evidence>
<feature type="transmembrane region" description="Helical" evidence="1">
    <location>
        <begin position="6"/>
        <end position="25"/>
    </location>
</feature>
<organism evidence="2 3">
    <name type="scientific">Neobacillus massiliamazoniensis</name>
    <dbReference type="NCBI Taxonomy" id="1499688"/>
    <lineage>
        <taxon>Bacteria</taxon>
        <taxon>Bacillati</taxon>
        <taxon>Bacillota</taxon>
        <taxon>Bacilli</taxon>
        <taxon>Bacillales</taxon>
        <taxon>Bacillaceae</taxon>
        <taxon>Neobacillus</taxon>
    </lineage>
</organism>
<keyword evidence="1" id="KW-0472">Membrane</keyword>
<dbReference type="Proteomes" id="UP000199087">
    <property type="component" value="Unassembled WGS sequence"/>
</dbReference>
<accession>A0A0U1NTB6</accession>
<feature type="transmembrane region" description="Helical" evidence="1">
    <location>
        <begin position="32"/>
        <end position="49"/>
    </location>
</feature>
<dbReference type="RefSeq" id="WP_176699663.1">
    <property type="nucleotide sequence ID" value="NZ_CVRB01000001.1"/>
</dbReference>
<dbReference type="EMBL" id="CVRB01000001">
    <property type="protein sequence ID" value="CRK81311.1"/>
    <property type="molecule type" value="Genomic_DNA"/>
</dbReference>
<dbReference type="AlphaFoldDB" id="A0A0U1NTB6"/>
<dbReference type="Pfam" id="PF21844">
    <property type="entry name" value="DUF6903"/>
    <property type="match status" value="1"/>
</dbReference>